<proteinExistence type="inferred from homology"/>
<dbReference type="InterPro" id="IPR010089">
    <property type="entry name" value="Flavoprotein_WrbA-like"/>
</dbReference>
<dbReference type="InterPro" id="IPR029039">
    <property type="entry name" value="Flavoprotein-like_sf"/>
</dbReference>
<organism evidence="5 6">
    <name type="scientific">Sulfitobacter porphyrae</name>
    <dbReference type="NCBI Taxonomy" id="1246864"/>
    <lineage>
        <taxon>Bacteria</taxon>
        <taxon>Pseudomonadati</taxon>
        <taxon>Pseudomonadota</taxon>
        <taxon>Alphaproteobacteria</taxon>
        <taxon>Rhodobacterales</taxon>
        <taxon>Roseobacteraceae</taxon>
        <taxon>Sulfitobacter</taxon>
    </lineage>
</organism>
<keyword evidence="6" id="KW-1185">Reference proteome</keyword>
<accession>A0ABW2B6P1</accession>
<dbReference type="GO" id="GO:0003955">
    <property type="term" value="F:NAD(P)H dehydrogenase (quinone) activity"/>
    <property type="evidence" value="ECO:0007669"/>
    <property type="project" value="UniProtKB-EC"/>
</dbReference>
<keyword evidence="5" id="KW-0560">Oxidoreductase</keyword>
<dbReference type="PROSITE" id="PS50902">
    <property type="entry name" value="FLAVODOXIN_LIKE"/>
    <property type="match status" value="1"/>
</dbReference>
<evidence type="ECO:0000313" key="6">
    <source>
        <dbReference type="Proteomes" id="UP001596353"/>
    </source>
</evidence>
<dbReference type="Gene3D" id="3.40.50.360">
    <property type="match status" value="1"/>
</dbReference>
<keyword evidence="3" id="KW-0288">FMN</keyword>
<name>A0ABW2B6P1_9RHOB</name>
<comment type="caution">
    <text evidence="5">The sequence shown here is derived from an EMBL/GenBank/DDBJ whole genome shotgun (WGS) entry which is preliminary data.</text>
</comment>
<reference evidence="6" key="1">
    <citation type="journal article" date="2019" name="Int. J. Syst. Evol. Microbiol.">
        <title>The Global Catalogue of Microorganisms (GCM) 10K type strain sequencing project: providing services to taxonomists for standard genome sequencing and annotation.</title>
        <authorList>
            <consortium name="The Broad Institute Genomics Platform"/>
            <consortium name="The Broad Institute Genome Sequencing Center for Infectious Disease"/>
            <person name="Wu L."/>
            <person name="Ma J."/>
        </authorList>
    </citation>
    <scope>NUCLEOTIDE SEQUENCE [LARGE SCALE GENOMIC DNA]</scope>
    <source>
        <strain evidence="6">CCUG 66188</strain>
    </source>
</reference>
<feature type="domain" description="Flavodoxin-like" evidence="4">
    <location>
        <begin position="4"/>
        <end position="131"/>
    </location>
</feature>
<protein>
    <submittedName>
        <fullName evidence="5">NAD(P)H:quinone oxidoreductase</fullName>
        <ecNumber evidence="5">1.6.5.2</ecNumber>
    </submittedName>
</protein>
<dbReference type="NCBIfam" id="TIGR01755">
    <property type="entry name" value="flav_wrbA"/>
    <property type="match status" value="1"/>
</dbReference>
<evidence type="ECO:0000259" key="4">
    <source>
        <dbReference type="PROSITE" id="PS50902"/>
    </source>
</evidence>
<comment type="similarity">
    <text evidence="1">Belongs to the WrbA family.</text>
</comment>
<dbReference type="EC" id="1.6.5.2" evidence="5"/>
<dbReference type="EMBL" id="JBHSWG010000003">
    <property type="protein sequence ID" value="MFC6761419.1"/>
    <property type="molecule type" value="Genomic_DNA"/>
</dbReference>
<sequence length="131" mass="14165">MTKVLVLYYSSYGHIETMAKAVAEGVSDAGASVVLKRVPEIVPDRVAAKAGYKVDQIAETASVAELADYDGIIIGTPTRFGNMASQMKNFWIRLAVFGRRMLSSAELPEFLHRQAASMAGRKAPSCPRISS</sequence>
<dbReference type="Pfam" id="PF03358">
    <property type="entry name" value="FMN_red"/>
    <property type="match status" value="1"/>
</dbReference>
<dbReference type="PANTHER" id="PTHR30546:SF23">
    <property type="entry name" value="FLAVOPROTEIN-LIKE PROTEIN YCP4-RELATED"/>
    <property type="match status" value="1"/>
</dbReference>
<dbReference type="NCBIfam" id="NF002999">
    <property type="entry name" value="PRK03767.1"/>
    <property type="match status" value="1"/>
</dbReference>
<dbReference type="InterPro" id="IPR005025">
    <property type="entry name" value="FMN_Rdtase-like_dom"/>
</dbReference>
<dbReference type="PANTHER" id="PTHR30546">
    <property type="entry name" value="FLAVODOXIN-RELATED PROTEIN WRBA-RELATED"/>
    <property type="match status" value="1"/>
</dbReference>
<evidence type="ECO:0000256" key="3">
    <source>
        <dbReference type="ARBA" id="ARBA00022643"/>
    </source>
</evidence>
<dbReference type="Proteomes" id="UP001596353">
    <property type="component" value="Unassembled WGS sequence"/>
</dbReference>
<evidence type="ECO:0000256" key="1">
    <source>
        <dbReference type="ARBA" id="ARBA00006961"/>
    </source>
</evidence>
<evidence type="ECO:0000256" key="2">
    <source>
        <dbReference type="ARBA" id="ARBA00022630"/>
    </source>
</evidence>
<gene>
    <name evidence="5" type="primary">wrbA</name>
    <name evidence="5" type="ORF">ACFQFQ_21395</name>
</gene>
<dbReference type="InterPro" id="IPR008254">
    <property type="entry name" value="Flavodoxin/NO_synth"/>
</dbReference>
<evidence type="ECO:0000313" key="5">
    <source>
        <dbReference type="EMBL" id="MFC6761419.1"/>
    </source>
</evidence>
<dbReference type="SUPFAM" id="SSF52218">
    <property type="entry name" value="Flavoproteins"/>
    <property type="match status" value="1"/>
</dbReference>
<keyword evidence="2" id="KW-0285">Flavoprotein</keyword>